<dbReference type="PROSITE" id="PS00092">
    <property type="entry name" value="N6_MTASE"/>
    <property type="match status" value="1"/>
</dbReference>
<dbReference type="REBASE" id="191335">
    <property type="entry name" value="M.PbaBD1ORF1081P"/>
</dbReference>
<dbReference type="AlphaFoldDB" id="A0A1U9NJ20"/>
<keyword evidence="7" id="KW-1185">Reference proteome</keyword>
<dbReference type="Proteomes" id="UP000189674">
    <property type="component" value="Chromosome"/>
</dbReference>
<dbReference type="InterPro" id="IPR015840">
    <property type="entry name" value="DNA_MeTrfase_ParB"/>
</dbReference>
<dbReference type="InterPro" id="IPR002941">
    <property type="entry name" value="DNA_methylase_N4/N6"/>
</dbReference>
<dbReference type="EMBL" id="CP019791">
    <property type="protein sequence ID" value="AQT67929.1"/>
    <property type="molecule type" value="Genomic_DNA"/>
</dbReference>
<evidence type="ECO:0000256" key="3">
    <source>
        <dbReference type="ARBA" id="ARBA00022679"/>
    </source>
</evidence>
<keyword evidence="2 6" id="KW-0489">Methyltransferase</keyword>
<dbReference type="Pfam" id="PF02195">
    <property type="entry name" value="ParB_N"/>
    <property type="match status" value="1"/>
</dbReference>
<evidence type="ECO:0000256" key="4">
    <source>
        <dbReference type="RuleBase" id="RU362026"/>
    </source>
</evidence>
<evidence type="ECO:0000256" key="2">
    <source>
        <dbReference type="ARBA" id="ARBA00022603"/>
    </source>
</evidence>
<dbReference type="GO" id="GO:0008170">
    <property type="term" value="F:N-methyltransferase activity"/>
    <property type="evidence" value="ECO:0007669"/>
    <property type="project" value="InterPro"/>
</dbReference>
<dbReference type="InterPro" id="IPR036086">
    <property type="entry name" value="ParB/Sulfiredoxin_sf"/>
</dbReference>
<comment type="similarity">
    <text evidence="1 4">Belongs to the N(4)/N(6)-methyltransferase family.</text>
</comment>
<proteinExistence type="inferred from homology"/>
<name>A0A1U9NJ20_9BACT</name>
<dbReference type="STRING" id="1936003.STSP2_01081"/>
<dbReference type="EC" id="2.1.1.-" evidence="4"/>
<organism evidence="6 7">
    <name type="scientific">Anaerohalosphaera lusitana</name>
    <dbReference type="NCBI Taxonomy" id="1936003"/>
    <lineage>
        <taxon>Bacteria</taxon>
        <taxon>Pseudomonadati</taxon>
        <taxon>Planctomycetota</taxon>
        <taxon>Phycisphaerae</taxon>
        <taxon>Sedimentisphaerales</taxon>
        <taxon>Anaerohalosphaeraceae</taxon>
        <taxon>Anaerohalosphaera</taxon>
    </lineage>
</organism>
<dbReference type="GO" id="GO:0005694">
    <property type="term" value="C:chromosome"/>
    <property type="evidence" value="ECO:0007669"/>
    <property type="project" value="TreeGrafter"/>
</dbReference>
<dbReference type="SMART" id="SM00470">
    <property type="entry name" value="ParB"/>
    <property type="match status" value="1"/>
</dbReference>
<gene>
    <name evidence="6" type="primary">dpnA_1</name>
    <name evidence="6" type="ORF">STSP2_01081</name>
</gene>
<dbReference type="CDD" id="cd16402">
    <property type="entry name" value="ParB_N_like_MT"/>
    <property type="match status" value="1"/>
</dbReference>
<dbReference type="InterPro" id="IPR002052">
    <property type="entry name" value="DNA_methylase_N6_adenine_CS"/>
</dbReference>
<dbReference type="Pfam" id="PF01555">
    <property type="entry name" value="N6_N4_Mtase"/>
    <property type="match status" value="1"/>
</dbReference>
<sequence>MRITQRNTDSIRPYENNPRLNDEAVDAVAQSLKEFGFRQPIVVDEDGVIICGHTRFKAAQKLGLEKVPVHVAKDLSPEQVKAYRIADNRTGELSEWDWGQLKIELGDLQEAEFDLGMLAFDEEELNKLLDGDSEAVVEGLTDPDAVPEPPEEPITKRGDIWLLGDHRLMCGDSTSRVDVERLMDGCLADMVFSDPPYGVNYVGGTAEQMTIDNDNLSEADYISFMDAFFTRFRESIQETASLYICHASSWQLETELAMRQAGFEVRNQIIWAKNCGAFGFGRYKFQHEPIFYAHIKGESDKWYGDKTQTTLWQEKKPAANRLHPTMKPVEIVQRALVNSSKRSDLVLDLFMGSGTTLIAAETLGRRCVGMELDPAYCDVIVKRYEEFTGTKAKRSNEKTPAVAGVED</sequence>
<evidence type="ECO:0000256" key="1">
    <source>
        <dbReference type="ARBA" id="ARBA00006594"/>
    </source>
</evidence>
<dbReference type="GO" id="GO:0007059">
    <property type="term" value="P:chromosome segregation"/>
    <property type="evidence" value="ECO:0007669"/>
    <property type="project" value="TreeGrafter"/>
</dbReference>
<dbReference type="PRINTS" id="PR00508">
    <property type="entry name" value="S21N4MTFRASE"/>
</dbReference>
<protein>
    <recommendedName>
        <fullName evidence="4">Methyltransferase</fullName>
        <ecNumber evidence="4">2.1.1.-</ecNumber>
    </recommendedName>
</protein>
<evidence type="ECO:0000259" key="5">
    <source>
        <dbReference type="SMART" id="SM00470"/>
    </source>
</evidence>
<dbReference type="KEGG" id="alus:STSP2_01081"/>
<evidence type="ECO:0000313" key="6">
    <source>
        <dbReference type="EMBL" id="AQT67929.1"/>
    </source>
</evidence>
<dbReference type="InterPro" id="IPR003115">
    <property type="entry name" value="ParB_N"/>
</dbReference>
<dbReference type="Gene3D" id="3.40.50.150">
    <property type="entry name" value="Vaccinia Virus protein VP39"/>
    <property type="match status" value="1"/>
</dbReference>
<dbReference type="OrthoDB" id="9773571at2"/>
<dbReference type="SUPFAM" id="SSF110849">
    <property type="entry name" value="ParB/Sulfiredoxin"/>
    <property type="match status" value="1"/>
</dbReference>
<reference evidence="7" key="1">
    <citation type="submission" date="2017-02" db="EMBL/GenBank/DDBJ databases">
        <title>Comparative genomics and description of representatives of a novel lineage of planctomycetes thriving in anoxic sediments.</title>
        <authorList>
            <person name="Spring S."/>
            <person name="Bunk B."/>
            <person name="Sproer C."/>
        </authorList>
    </citation>
    <scope>NUCLEOTIDE SEQUENCE [LARGE SCALE GENOMIC DNA]</scope>
    <source>
        <strain evidence="7">ST-NAGAB-D1</strain>
    </source>
</reference>
<dbReference type="InterPro" id="IPR050336">
    <property type="entry name" value="Chromosome_partition/occlusion"/>
</dbReference>
<dbReference type="InterPro" id="IPR029063">
    <property type="entry name" value="SAM-dependent_MTases_sf"/>
</dbReference>
<dbReference type="PIRSF" id="PIRSF036758">
    <property type="entry name" value="Aden_M_ParB"/>
    <property type="match status" value="1"/>
</dbReference>
<dbReference type="SUPFAM" id="SSF53335">
    <property type="entry name" value="S-adenosyl-L-methionine-dependent methyltransferases"/>
    <property type="match status" value="1"/>
</dbReference>
<dbReference type="Gene3D" id="3.90.1530.10">
    <property type="entry name" value="Conserved hypothetical protein from pyrococcus furiosus pfu- 392566-001, ParB domain"/>
    <property type="match status" value="1"/>
</dbReference>
<dbReference type="PANTHER" id="PTHR33375:SF1">
    <property type="entry name" value="CHROMOSOME-PARTITIONING PROTEIN PARB-RELATED"/>
    <property type="match status" value="1"/>
</dbReference>
<evidence type="ECO:0000313" key="7">
    <source>
        <dbReference type="Proteomes" id="UP000189674"/>
    </source>
</evidence>
<dbReference type="InterPro" id="IPR001091">
    <property type="entry name" value="RM_Methyltransferase"/>
</dbReference>
<dbReference type="GO" id="GO:0032259">
    <property type="term" value="P:methylation"/>
    <property type="evidence" value="ECO:0007669"/>
    <property type="project" value="UniProtKB-KW"/>
</dbReference>
<dbReference type="GO" id="GO:0045881">
    <property type="term" value="P:positive regulation of sporulation resulting in formation of a cellular spore"/>
    <property type="evidence" value="ECO:0007669"/>
    <property type="project" value="TreeGrafter"/>
</dbReference>
<dbReference type="GO" id="GO:0003677">
    <property type="term" value="F:DNA binding"/>
    <property type="evidence" value="ECO:0007669"/>
    <property type="project" value="InterPro"/>
</dbReference>
<feature type="domain" description="ParB-like N-terminal" evidence="5">
    <location>
        <begin position="4"/>
        <end position="89"/>
    </location>
</feature>
<dbReference type="PANTHER" id="PTHR33375">
    <property type="entry name" value="CHROMOSOME-PARTITIONING PROTEIN PARB-RELATED"/>
    <property type="match status" value="1"/>
</dbReference>
<dbReference type="RefSeq" id="WP_146660508.1">
    <property type="nucleotide sequence ID" value="NZ_CP019791.1"/>
</dbReference>
<accession>A0A1U9NJ20</accession>
<keyword evidence="3 6" id="KW-0808">Transferase</keyword>